<evidence type="ECO:0000259" key="1">
    <source>
        <dbReference type="Pfam" id="PF17295"/>
    </source>
</evidence>
<gene>
    <name evidence="2" type="ORF">ACFPQ4_24740</name>
</gene>
<name>A0ABW0R6P1_9BACL</name>
<dbReference type="RefSeq" id="WP_378114628.1">
    <property type="nucleotide sequence ID" value="NZ_JBHSNC010000070.1"/>
</dbReference>
<accession>A0ABW0R6P1</accession>
<proteinExistence type="predicted"/>
<sequence length="74" mass="8965">MRRNWLQMSYDKEGDRWAVDMGNGHYALRCGNFLEIRIGDSGVPCRLELDRDWYVVMQEARFYLRKKDTYQVEI</sequence>
<evidence type="ECO:0000313" key="3">
    <source>
        <dbReference type="Proteomes" id="UP001596108"/>
    </source>
</evidence>
<dbReference type="Pfam" id="PF17295">
    <property type="entry name" value="DUF5348"/>
    <property type="match status" value="1"/>
</dbReference>
<comment type="caution">
    <text evidence="2">The sequence shown here is derived from an EMBL/GenBank/DDBJ whole genome shotgun (WGS) entry which is preliminary data.</text>
</comment>
<keyword evidence="3" id="KW-1185">Reference proteome</keyword>
<dbReference type="InterPro" id="IPR035255">
    <property type="entry name" value="DUF5348"/>
</dbReference>
<reference evidence="3" key="1">
    <citation type="journal article" date="2019" name="Int. J. Syst. Evol. Microbiol.">
        <title>The Global Catalogue of Microorganisms (GCM) 10K type strain sequencing project: providing services to taxonomists for standard genome sequencing and annotation.</title>
        <authorList>
            <consortium name="The Broad Institute Genomics Platform"/>
            <consortium name="The Broad Institute Genome Sequencing Center for Infectious Disease"/>
            <person name="Wu L."/>
            <person name="Ma J."/>
        </authorList>
    </citation>
    <scope>NUCLEOTIDE SEQUENCE [LARGE SCALE GENOMIC DNA]</scope>
    <source>
        <strain evidence="3">CGMCC 1.18578</strain>
    </source>
</reference>
<dbReference type="EMBL" id="JBHSNC010000070">
    <property type="protein sequence ID" value="MFC5532638.1"/>
    <property type="molecule type" value="Genomic_DNA"/>
</dbReference>
<evidence type="ECO:0000313" key="2">
    <source>
        <dbReference type="EMBL" id="MFC5532638.1"/>
    </source>
</evidence>
<dbReference type="Gene3D" id="2.40.10.390">
    <property type="match status" value="1"/>
</dbReference>
<protein>
    <submittedName>
        <fullName evidence="2">DUF5348 domain-containing protein</fullName>
    </submittedName>
</protein>
<organism evidence="2 3">
    <name type="scientific">Cohnella yongneupensis</name>
    <dbReference type="NCBI Taxonomy" id="425006"/>
    <lineage>
        <taxon>Bacteria</taxon>
        <taxon>Bacillati</taxon>
        <taxon>Bacillota</taxon>
        <taxon>Bacilli</taxon>
        <taxon>Bacillales</taxon>
        <taxon>Paenibacillaceae</taxon>
        <taxon>Cohnella</taxon>
    </lineage>
</organism>
<feature type="domain" description="DUF5348" evidence="1">
    <location>
        <begin position="7"/>
        <end position="74"/>
    </location>
</feature>
<dbReference type="Proteomes" id="UP001596108">
    <property type="component" value="Unassembled WGS sequence"/>
</dbReference>